<dbReference type="AlphaFoldDB" id="A0A1F5MHS4"/>
<accession>A0A1F5MHS4</accession>
<proteinExistence type="predicted"/>
<evidence type="ECO:0000313" key="2">
    <source>
        <dbReference type="Proteomes" id="UP000178859"/>
    </source>
</evidence>
<sequence>MKIKHIWSVLCKESVIDQDDNNISIHGVIEELSISLAPVNGTGKLPEKLNIPMNYEIVSLWQKSKEVELAKAEIEYLFIDSGNKELLKNTQTIEIPKTSRRFRSRMKIAGMPLSKEGDYTFQIKMKEEGTNAFHLVVELPLEVKINLEKTPVKLQTKN</sequence>
<comment type="caution">
    <text evidence="1">The sequence shown here is derived from an EMBL/GenBank/DDBJ whole genome shotgun (WGS) entry which is preliminary data.</text>
</comment>
<reference evidence="1 2" key="1">
    <citation type="journal article" date="2016" name="Nat. Commun.">
        <title>Thousands of microbial genomes shed light on interconnected biogeochemical processes in an aquifer system.</title>
        <authorList>
            <person name="Anantharaman K."/>
            <person name="Brown C.T."/>
            <person name="Hug L.A."/>
            <person name="Sharon I."/>
            <person name="Castelle C.J."/>
            <person name="Probst A.J."/>
            <person name="Thomas B.C."/>
            <person name="Singh A."/>
            <person name="Wilkins M.J."/>
            <person name="Karaoz U."/>
            <person name="Brodie E.L."/>
            <person name="Williams K.H."/>
            <person name="Hubbard S.S."/>
            <person name="Banfield J.F."/>
        </authorList>
    </citation>
    <scope>NUCLEOTIDE SEQUENCE [LARGE SCALE GENOMIC DNA]</scope>
</reference>
<evidence type="ECO:0000313" key="1">
    <source>
        <dbReference type="EMBL" id="OGE64914.1"/>
    </source>
</evidence>
<dbReference type="Proteomes" id="UP000178859">
    <property type="component" value="Unassembled WGS sequence"/>
</dbReference>
<protein>
    <submittedName>
        <fullName evidence="1">Uncharacterized protein</fullName>
    </submittedName>
</protein>
<name>A0A1F5MHS4_9BACT</name>
<dbReference type="EMBL" id="MFDT01000020">
    <property type="protein sequence ID" value="OGE64914.1"/>
    <property type="molecule type" value="Genomic_DNA"/>
</dbReference>
<gene>
    <name evidence="1" type="ORF">A3I48_03740</name>
</gene>
<organism evidence="1 2">
    <name type="scientific">Candidatus Daviesbacteria bacterium RIFCSPLOWO2_02_FULL_36_7</name>
    <dbReference type="NCBI Taxonomy" id="1797792"/>
    <lineage>
        <taxon>Bacteria</taxon>
        <taxon>Candidatus Daviesiibacteriota</taxon>
    </lineage>
</organism>